<keyword evidence="2 6" id="KW-0808">Transferase</keyword>
<dbReference type="OrthoDB" id="9809438at2"/>
<comment type="pathway">
    <text evidence="6">Isoprenoid biosynthesis; isopentenyl diphosphate biosynthesis via DXP pathway; isopentenyl diphosphate from 1-deoxy-D-xylulose 5-phosphate: step 3/6.</text>
</comment>
<keyword evidence="3 6" id="KW-0547">Nucleotide-binding</keyword>
<keyword evidence="9" id="KW-1185">Reference proteome</keyword>
<keyword evidence="5 6" id="KW-0067">ATP-binding</keyword>
<dbReference type="GO" id="GO:0016114">
    <property type="term" value="P:terpenoid biosynthetic process"/>
    <property type="evidence" value="ECO:0007669"/>
    <property type="project" value="UniProtKB-UniRule"/>
</dbReference>
<feature type="active site" evidence="6">
    <location>
        <position position="143"/>
    </location>
</feature>
<dbReference type="GO" id="GO:0005524">
    <property type="term" value="F:ATP binding"/>
    <property type="evidence" value="ECO:0007669"/>
    <property type="project" value="UniProtKB-UniRule"/>
</dbReference>
<keyword evidence="4 6" id="KW-0418">Kinase</keyword>
<dbReference type="HAMAP" id="MF_00061">
    <property type="entry name" value="IspE"/>
    <property type="match status" value="1"/>
</dbReference>
<dbReference type="RefSeq" id="WP_137011942.1">
    <property type="nucleotide sequence ID" value="NZ_SZPX01000001.1"/>
</dbReference>
<dbReference type="AlphaFoldDB" id="A0A4U2ZC43"/>
<feature type="domain" description="GHMP kinase N-terminal" evidence="7">
    <location>
        <begin position="82"/>
        <end position="150"/>
    </location>
</feature>
<dbReference type="SUPFAM" id="SSF54211">
    <property type="entry name" value="Ribosomal protein S5 domain 2-like"/>
    <property type="match status" value="1"/>
</dbReference>
<evidence type="ECO:0000256" key="4">
    <source>
        <dbReference type="ARBA" id="ARBA00022777"/>
    </source>
</evidence>
<gene>
    <name evidence="6" type="primary">ispE</name>
    <name evidence="8" type="ORF">FCU45_02510</name>
</gene>
<comment type="catalytic activity">
    <reaction evidence="6">
        <text>4-CDP-2-C-methyl-D-erythritol + ATP = 4-CDP-2-C-methyl-D-erythritol 2-phosphate + ADP + H(+)</text>
        <dbReference type="Rhea" id="RHEA:18437"/>
        <dbReference type="ChEBI" id="CHEBI:15378"/>
        <dbReference type="ChEBI" id="CHEBI:30616"/>
        <dbReference type="ChEBI" id="CHEBI:57823"/>
        <dbReference type="ChEBI" id="CHEBI:57919"/>
        <dbReference type="ChEBI" id="CHEBI:456216"/>
        <dbReference type="EC" id="2.7.1.148"/>
    </reaction>
</comment>
<reference evidence="8 9" key="1">
    <citation type="submission" date="2019-04" db="EMBL/GenBank/DDBJ databases">
        <title>Sulfurimonas crateris sp. nov. a facultative anaerobic sulfur-oxidizing chemolithautotrophic bacterium isolated from a terrestrial mud vulcano.</title>
        <authorList>
            <person name="Ratnikova N.M."/>
            <person name="Slobodkin A.I."/>
            <person name="Merkel A.Y."/>
            <person name="Novikov A."/>
            <person name="Bonch-Osmolovskaya E.A."/>
            <person name="Slobodkina G.B."/>
        </authorList>
    </citation>
    <scope>NUCLEOTIDE SEQUENCE [LARGE SCALE GENOMIC DNA]</scope>
    <source>
        <strain evidence="8 9">SN118</strain>
    </source>
</reference>
<keyword evidence="6" id="KW-0414">Isoprene biosynthesis</keyword>
<evidence type="ECO:0000313" key="8">
    <source>
        <dbReference type="EMBL" id="TKI71272.1"/>
    </source>
</evidence>
<dbReference type="EMBL" id="SZPX01000001">
    <property type="protein sequence ID" value="TKI71272.1"/>
    <property type="molecule type" value="Genomic_DNA"/>
</dbReference>
<dbReference type="NCBIfam" id="NF003216">
    <property type="entry name" value="PRK04181.1"/>
    <property type="match status" value="1"/>
</dbReference>
<dbReference type="NCBIfam" id="TIGR00154">
    <property type="entry name" value="ispE"/>
    <property type="match status" value="1"/>
</dbReference>
<dbReference type="Gene3D" id="3.30.230.10">
    <property type="match status" value="1"/>
</dbReference>
<dbReference type="PANTHER" id="PTHR43527">
    <property type="entry name" value="4-DIPHOSPHOCYTIDYL-2-C-METHYL-D-ERYTHRITOL KINASE, CHLOROPLASTIC"/>
    <property type="match status" value="1"/>
</dbReference>
<dbReference type="GO" id="GO:0019288">
    <property type="term" value="P:isopentenyl diphosphate biosynthetic process, methylerythritol 4-phosphate pathway"/>
    <property type="evidence" value="ECO:0007669"/>
    <property type="project" value="UniProtKB-UniRule"/>
</dbReference>
<dbReference type="Proteomes" id="UP000309561">
    <property type="component" value="Unassembled WGS sequence"/>
</dbReference>
<comment type="function">
    <text evidence="6">Catalyzes the phosphorylation of the position 2 hydroxy group of 4-diphosphocytidyl-2C-methyl-D-erythritol.</text>
</comment>
<evidence type="ECO:0000256" key="5">
    <source>
        <dbReference type="ARBA" id="ARBA00022840"/>
    </source>
</evidence>
<dbReference type="Gene3D" id="3.30.70.890">
    <property type="entry name" value="GHMP kinase, C-terminal domain"/>
    <property type="match status" value="1"/>
</dbReference>
<dbReference type="InterPro" id="IPR014721">
    <property type="entry name" value="Ribsml_uS5_D2-typ_fold_subgr"/>
</dbReference>
<organism evidence="8 9">
    <name type="scientific">Sulfurimonas crateris</name>
    <dbReference type="NCBI Taxonomy" id="2574727"/>
    <lineage>
        <taxon>Bacteria</taxon>
        <taxon>Pseudomonadati</taxon>
        <taxon>Campylobacterota</taxon>
        <taxon>Epsilonproteobacteria</taxon>
        <taxon>Campylobacterales</taxon>
        <taxon>Sulfurimonadaceae</taxon>
        <taxon>Sulfurimonas</taxon>
    </lineage>
</organism>
<comment type="similarity">
    <text evidence="6">Belongs to the GHMP kinase family. IspE subfamily.</text>
</comment>
<evidence type="ECO:0000259" key="7">
    <source>
        <dbReference type="Pfam" id="PF00288"/>
    </source>
</evidence>
<evidence type="ECO:0000256" key="2">
    <source>
        <dbReference type="ARBA" id="ARBA00022679"/>
    </source>
</evidence>
<dbReference type="InterPro" id="IPR004424">
    <property type="entry name" value="IspE"/>
</dbReference>
<dbReference type="UniPathway" id="UPA00056">
    <property type="reaction ID" value="UER00094"/>
</dbReference>
<evidence type="ECO:0000256" key="6">
    <source>
        <dbReference type="HAMAP-Rule" id="MF_00061"/>
    </source>
</evidence>
<accession>A0A4U2ZC43</accession>
<dbReference type="PIRSF" id="PIRSF010376">
    <property type="entry name" value="IspE"/>
    <property type="match status" value="1"/>
</dbReference>
<dbReference type="PANTHER" id="PTHR43527:SF2">
    <property type="entry name" value="4-DIPHOSPHOCYTIDYL-2-C-METHYL-D-ERYTHRITOL KINASE, CHLOROPLASTIC"/>
    <property type="match status" value="1"/>
</dbReference>
<dbReference type="InterPro" id="IPR020568">
    <property type="entry name" value="Ribosomal_Su5_D2-typ_SF"/>
</dbReference>
<dbReference type="Pfam" id="PF00288">
    <property type="entry name" value="GHMP_kinases_N"/>
    <property type="match status" value="1"/>
</dbReference>
<sequence length="261" mass="29389">MKLYKAYAKVNIFLKITGTRASYHEIISRFMRVDSLYDELSFAPKQKGQEFEIVGEFSCDTKQNSIYKAYIALLEVLDEEAAASLKNLMSRYGVKVIKRIPAFAGLGGGSSDAATFLKMCNEVLHLGLSLNELSAVGIKVGADVPFFIYGYDSANVSGIGEVVEEFKEELLDLEVFTPDVEISTPKVYTLYREQFYNPIDGFEVERLKKTASRDILDQMSADEANDLFKPALQAYKELKNYYRHGHFFSGSGSSFFRVKDV</sequence>
<evidence type="ECO:0000256" key="1">
    <source>
        <dbReference type="ARBA" id="ARBA00017473"/>
    </source>
</evidence>
<dbReference type="EC" id="2.7.1.148" evidence="6"/>
<protein>
    <recommendedName>
        <fullName evidence="1 6">4-diphosphocytidyl-2-C-methyl-D-erythritol kinase</fullName>
        <shortName evidence="6">CMK</shortName>
        <ecNumber evidence="6">2.7.1.148</ecNumber>
    </recommendedName>
    <alternativeName>
        <fullName evidence="6">4-(cytidine-5'-diphospho)-2-C-methyl-D-erythritol kinase</fullName>
    </alternativeName>
</protein>
<evidence type="ECO:0000313" key="9">
    <source>
        <dbReference type="Proteomes" id="UP000309561"/>
    </source>
</evidence>
<dbReference type="InterPro" id="IPR006204">
    <property type="entry name" value="GHMP_kinase_N_dom"/>
</dbReference>
<dbReference type="GO" id="GO:0050515">
    <property type="term" value="F:4-(cytidine 5'-diphospho)-2-C-methyl-D-erythritol kinase activity"/>
    <property type="evidence" value="ECO:0007669"/>
    <property type="project" value="UniProtKB-UniRule"/>
</dbReference>
<dbReference type="InterPro" id="IPR036554">
    <property type="entry name" value="GHMP_kinase_C_sf"/>
</dbReference>
<comment type="caution">
    <text evidence="8">The sequence shown here is derived from an EMBL/GenBank/DDBJ whole genome shotgun (WGS) entry which is preliminary data.</text>
</comment>
<feature type="binding site" evidence="6">
    <location>
        <begin position="101"/>
        <end position="111"/>
    </location>
    <ligand>
        <name>ATP</name>
        <dbReference type="ChEBI" id="CHEBI:30616"/>
    </ligand>
</feature>
<proteinExistence type="inferred from homology"/>
<evidence type="ECO:0000256" key="3">
    <source>
        <dbReference type="ARBA" id="ARBA00022741"/>
    </source>
</evidence>
<dbReference type="SUPFAM" id="SSF55060">
    <property type="entry name" value="GHMP Kinase, C-terminal domain"/>
    <property type="match status" value="1"/>
</dbReference>
<feature type="active site" evidence="6">
    <location>
        <position position="9"/>
    </location>
</feature>
<name>A0A4U2ZC43_9BACT</name>